<evidence type="ECO:0000256" key="1">
    <source>
        <dbReference type="SAM" id="MobiDB-lite"/>
    </source>
</evidence>
<dbReference type="EMBL" id="VBAL01000179">
    <property type="protein sequence ID" value="TMI98196.1"/>
    <property type="molecule type" value="Genomic_DNA"/>
</dbReference>
<evidence type="ECO:0000313" key="3">
    <source>
        <dbReference type="Proteomes" id="UP000319353"/>
    </source>
</evidence>
<dbReference type="Proteomes" id="UP000319353">
    <property type="component" value="Unassembled WGS sequence"/>
</dbReference>
<protein>
    <submittedName>
        <fullName evidence="2">Uncharacterized protein</fullName>
    </submittedName>
</protein>
<evidence type="ECO:0000313" key="2">
    <source>
        <dbReference type="EMBL" id="TMI98196.1"/>
    </source>
</evidence>
<proteinExistence type="predicted"/>
<feature type="region of interest" description="Disordered" evidence="1">
    <location>
        <begin position="1"/>
        <end position="44"/>
    </location>
</feature>
<reference evidence="2 3" key="1">
    <citation type="journal article" date="2019" name="Nat. Microbiol.">
        <title>Mediterranean grassland soil C-N compound turnover is dependent on rainfall and depth, and is mediated by genomically divergent microorganisms.</title>
        <authorList>
            <person name="Diamond S."/>
            <person name="Andeer P.F."/>
            <person name="Li Z."/>
            <person name="Crits-Christoph A."/>
            <person name="Burstein D."/>
            <person name="Anantharaman K."/>
            <person name="Lane K.R."/>
            <person name="Thomas B.C."/>
            <person name="Pan C."/>
            <person name="Northen T.R."/>
            <person name="Banfield J.F."/>
        </authorList>
    </citation>
    <scope>NUCLEOTIDE SEQUENCE [LARGE SCALE GENOMIC DNA]</scope>
    <source>
        <strain evidence="2">NP_4</strain>
    </source>
</reference>
<organism evidence="2 3">
    <name type="scientific">Candidatus Segetimicrobium genomatis</name>
    <dbReference type="NCBI Taxonomy" id="2569760"/>
    <lineage>
        <taxon>Bacteria</taxon>
        <taxon>Bacillati</taxon>
        <taxon>Candidatus Sysuimicrobiota</taxon>
        <taxon>Candidatus Sysuimicrobiia</taxon>
        <taxon>Candidatus Sysuimicrobiales</taxon>
        <taxon>Candidatus Segetimicrobiaceae</taxon>
        <taxon>Candidatus Segetimicrobium</taxon>
    </lineage>
</organism>
<sequence>MPRKTRCGGLAAMAKPQPGKKRQKDESVQPPLPGARDGAEAGTTQVLPMELRIGDRLTDETGEYEVIGRPYTTAGGKSANVRVKRVGSEVTMVRVWGAHERVAVTRE</sequence>
<comment type="caution">
    <text evidence="2">The sequence shown here is derived from an EMBL/GenBank/DDBJ whole genome shotgun (WGS) entry which is preliminary data.</text>
</comment>
<name>A0A537KRP5_9BACT</name>
<gene>
    <name evidence="2" type="ORF">E6H01_12595</name>
</gene>
<dbReference type="AlphaFoldDB" id="A0A537KRP5"/>
<accession>A0A537KRP5</accession>